<feature type="signal peptide" evidence="1">
    <location>
        <begin position="1"/>
        <end position="25"/>
    </location>
</feature>
<dbReference type="Pfam" id="PF05860">
    <property type="entry name" value="TPS"/>
    <property type="match status" value="1"/>
</dbReference>
<sequence>MEQSWKTLFLLTFFCTFGLITSAKAQITPDNSLGAETSTVAQPNQPINGIPINQIDQINGGARRGGNLFHSFGEFNVNAGRAAYFSNPDGVANILTRVTGVNRSNILGTLGVLGNANLFLINPNGIFFGPNASLDNGGSFLGSSANSLIFDNGFEFSATNAIAPPLLTVNIPIGLGFRDNPGEIRVEGLGQTNGLGGAAGRFNNPTLEVPVGENLTLVGGNVNLDGGVLQATGGRVQLGGLTAPGTVGINANQTLSFPDGVQRGDVSLTNRAGINVIANQLGGGSIDINARNIGISGESLLSAGIADSLGTVNNSAGNMTLNATGETRIDQSRIENNVNSGTIANSGNIGITTGSFVLTNQAELDASNFGQGQSGDINIKADSVFLDNARLQTSNPGQGNAGNVTVQAKDTISLAKTSLIFSNIGSSQGVPANGNVGNILLDARVVSLTDTSQLQAGFFANAQGNPGTVSIRARESVSFTGLNTGIFANVDPGGLGNGSDVQISGESFSLNDRAVLITSTSGRGNAGDIAINVGSLSATNGSQINSITSGRGNAGDIAIDVGSLSVTNGAQVLARNASGEGNAGSVTIKARDTVTLAGFDGNGDATVASDVARTEEGGLGLGNGNSINITARSVVIKDQAIVAASIINGRGLDGGFAQAGDVNITATDKISVDNSEVFSEVGSTSRGNGGNINISAPSFSIDNGGLLGTNIRRGGEGNAGDINIKTDSLSLKNGSQLVASTFGSRNVANAGNITVNSQNIELRDGGKIVAAAQRGDNAGNIDVSSDRITISVADPTLNVPFNEVARGFVPLYTNEPVNQQESGIFVNSRGTGRGGNLSITGNTLSLDRGIISASTNSGNGGNITLSLQNFLRLRNESLISTSAGGQQGGNGGDITINTPFIVAFPRNNDIIANSVSGNGGGVTTNAIRFGIIPRTRADLERLGVPGLNPRNLPTSDITAFSEQNSNFSDNVQVTSPDVDPSRGLVELPETVSNPTQKIAQSPCRQGFGNEFVVTGRGGLPTTPNETLNSDNVRVDLLQPVASSGNSRSATIKPATTVTAKRVPAQGWIFNDKGQVVLTAYDPTNTGSQRPFSTAACPAR</sequence>
<feature type="domain" description="Filamentous haemagglutinin FhaB/tRNA nuclease CdiA-like TPS" evidence="2">
    <location>
        <begin position="35"/>
        <end position="151"/>
    </location>
</feature>
<comment type="caution">
    <text evidence="3">The sequence shown here is derived from an EMBL/GenBank/DDBJ whole genome shotgun (WGS) entry which is preliminary data.</text>
</comment>
<organism evidence="3 4">
    <name type="scientific">Plectonema radiosum NIES-515</name>
    <dbReference type="NCBI Taxonomy" id="2986073"/>
    <lineage>
        <taxon>Bacteria</taxon>
        <taxon>Bacillati</taxon>
        <taxon>Cyanobacteriota</taxon>
        <taxon>Cyanophyceae</taxon>
        <taxon>Oscillatoriophycideae</taxon>
        <taxon>Oscillatoriales</taxon>
        <taxon>Microcoleaceae</taxon>
        <taxon>Plectonema</taxon>
    </lineage>
</organism>
<evidence type="ECO:0000313" key="3">
    <source>
        <dbReference type="EMBL" id="MCV3212668.1"/>
    </source>
</evidence>
<dbReference type="SUPFAM" id="SSF51126">
    <property type="entry name" value="Pectin lyase-like"/>
    <property type="match status" value="2"/>
</dbReference>
<evidence type="ECO:0000259" key="2">
    <source>
        <dbReference type="SMART" id="SM00912"/>
    </source>
</evidence>
<dbReference type="InterPro" id="IPR011050">
    <property type="entry name" value="Pectin_lyase_fold/virulence"/>
</dbReference>
<proteinExistence type="predicted"/>
<name>A0ABT3AU63_9CYAN</name>
<keyword evidence="1" id="KW-0732">Signal</keyword>
<accession>A0ABT3AU63</accession>
<dbReference type="InterPro" id="IPR012334">
    <property type="entry name" value="Pectin_lyas_fold"/>
</dbReference>
<keyword evidence="4" id="KW-1185">Reference proteome</keyword>
<evidence type="ECO:0000313" key="4">
    <source>
        <dbReference type="Proteomes" id="UP001526143"/>
    </source>
</evidence>
<dbReference type="Proteomes" id="UP001526143">
    <property type="component" value="Unassembled WGS sequence"/>
</dbReference>
<evidence type="ECO:0000256" key="1">
    <source>
        <dbReference type="SAM" id="SignalP"/>
    </source>
</evidence>
<dbReference type="SMART" id="SM00912">
    <property type="entry name" value="Haemagg_act"/>
    <property type="match status" value="1"/>
</dbReference>
<reference evidence="3 4" key="1">
    <citation type="submission" date="2022-10" db="EMBL/GenBank/DDBJ databases">
        <title>Identification of biosynthetic pathway for the production of the potent trypsin inhibitor radiosumin.</title>
        <authorList>
            <person name="Fewer D.P."/>
            <person name="Delbaje E."/>
            <person name="Ouyang X."/>
            <person name="Agostino P.D."/>
            <person name="Wahlsten M."/>
            <person name="Jokela J."/>
            <person name="Permi P."/>
            <person name="Haapaniemi E."/>
            <person name="Koistinen H."/>
        </authorList>
    </citation>
    <scope>NUCLEOTIDE SEQUENCE [LARGE SCALE GENOMIC DNA]</scope>
    <source>
        <strain evidence="3 4">NIES-515</strain>
    </source>
</reference>
<feature type="chain" id="PRO_5046900962" evidence="1">
    <location>
        <begin position="26"/>
        <end position="1099"/>
    </location>
</feature>
<dbReference type="InterPro" id="IPR008638">
    <property type="entry name" value="FhaB/CdiA-like_TPS"/>
</dbReference>
<dbReference type="RefSeq" id="WP_263744179.1">
    <property type="nucleotide sequence ID" value="NZ_JAOWRF010000064.1"/>
</dbReference>
<dbReference type="EMBL" id="JAOWRF010000064">
    <property type="protein sequence ID" value="MCV3212668.1"/>
    <property type="molecule type" value="Genomic_DNA"/>
</dbReference>
<dbReference type="Gene3D" id="2.160.20.10">
    <property type="entry name" value="Single-stranded right-handed beta-helix, Pectin lyase-like"/>
    <property type="match status" value="4"/>
</dbReference>
<dbReference type="NCBIfam" id="TIGR01901">
    <property type="entry name" value="adhes_NPXG"/>
    <property type="match status" value="1"/>
</dbReference>
<gene>
    <name evidence="3" type="ORF">OGM63_03830</name>
</gene>
<protein>
    <submittedName>
        <fullName evidence="3">Filamentous hemagglutinin N-terminal domain-containing protein</fullName>
    </submittedName>
</protein>